<geneLocation type="plasmid" evidence="1">
    <name>pTi</name>
</geneLocation>
<keyword evidence="1" id="KW-0540">Nuclease</keyword>
<dbReference type="EC" id="3.1.21.1" evidence="1"/>
<organism evidence="1">
    <name type="scientific">Agrobacterium vitis</name>
    <name type="common">Rhizobium vitis</name>
    <dbReference type="NCBI Taxonomy" id="373"/>
    <lineage>
        <taxon>Bacteria</taxon>
        <taxon>Pseudomonadati</taxon>
        <taxon>Pseudomonadota</taxon>
        <taxon>Alphaproteobacteria</taxon>
        <taxon>Hyphomicrobiales</taxon>
        <taxon>Rhizobiaceae</taxon>
        <taxon>Rhizobium/Agrobacterium group</taxon>
        <taxon>Agrobacterium</taxon>
    </lineage>
</organism>
<dbReference type="AlphaFoldDB" id="A2RQ49"/>
<name>A2RQ49_AGRVI</name>
<evidence type="ECO:0000313" key="1">
    <source>
        <dbReference type="EMBL" id="CAM33252.1"/>
    </source>
</evidence>
<protein>
    <submittedName>
        <fullName evidence="1">Endonuclease</fullName>
        <ecNumber evidence="1">3.1.21.1</ecNumber>
    </submittedName>
</protein>
<reference evidence="1" key="1">
    <citation type="journal article" date="2008" name="Eur. J. Plant Pathol.">
        <title>Detection of Agrobacterium vitis by PCR using novel virD2 gene-specific primers that discriminate two subgroups.</title>
        <authorList>
            <person name="Bini F."/>
            <person name="Geider K."/>
            <person name="Bazzi C."/>
        </authorList>
    </citation>
    <scope>NUCLEOTIDE SEQUENCE</scope>
    <source>
        <strain evidence="1">Vitopine</strain>
        <plasmid evidence="1">pTi</plasmid>
    </source>
</reference>
<sequence>LFRIVPGRWDERPSNKLLINWNICPGRAPWSCSVQHGISIFSYHRIISAISPEVGFKKPG</sequence>
<feature type="non-terminal residue" evidence="1">
    <location>
        <position position="60"/>
    </location>
</feature>
<dbReference type="GO" id="GO:0004530">
    <property type="term" value="F:deoxyribonuclease I activity"/>
    <property type="evidence" value="ECO:0007669"/>
    <property type="project" value="UniProtKB-EC"/>
</dbReference>
<keyword evidence="1" id="KW-0614">Plasmid</keyword>
<dbReference type="EMBL" id="AM490794">
    <property type="protein sequence ID" value="CAM33252.1"/>
    <property type="molecule type" value="Genomic_DNA"/>
</dbReference>
<accession>A2RQ49</accession>
<gene>
    <name evidence="1" type="primary">virD2</name>
</gene>
<feature type="non-terminal residue" evidence="1">
    <location>
        <position position="1"/>
    </location>
</feature>
<proteinExistence type="predicted"/>
<keyword evidence="1" id="KW-0378">Hydrolase</keyword>
<keyword evidence="1" id="KW-0255">Endonuclease</keyword>